<keyword evidence="7" id="KW-1185">Reference proteome</keyword>
<dbReference type="Gene3D" id="3.20.20.70">
    <property type="entry name" value="Aldolase class I"/>
    <property type="match status" value="1"/>
</dbReference>
<keyword evidence="4" id="KW-0411">Iron-sulfur</keyword>
<dbReference type="SFLD" id="SFLDF00385">
    <property type="entry name" value="7_8-dihydro-6-hydroxymethylpte"/>
    <property type="match status" value="1"/>
</dbReference>
<evidence type="ECO:0000256" key="3">
    <source>
        <dbReference type="ARBA" id="ARBA00023004"/>
    </source>
</evidence>
<dbReference type="InterPro" id="IPR034471">
    <property type="entry name" value="GDGT/MA_synthase"/>
</dbReference>
<dbReference type="CDD" id="cd01335">
    <property type="entry name" value="Radical_SAM"/>
    <property type="match status" value="1"/>
</dbReference>
<gene>
    <name evidence="6" type="ORF">ANME2D_01140</name>
</gene>
<feature type="domain" description="Radical SAM core" evidence="5">
    <location>
        <begin position="57"/>
        <end position="306"/>
    </location>
</feature>
<dbReference type="EMBL" id="JMIY01000002">
    <property type="protein sequence ID" value="KCZ72709.1"/>
    <property type="molecule type" value="Genomic_DNA"/>
</dbReference>
<dbReference type="InterPro" id="IPR058240">
    <property type="entry name" value="rSAM_sf"/>
</dbReference>
<dbReference type="Proteomes" id="UP000027153">
    <property type="component" value="Unassembled WGS sequence"/>
</dbReference>
<dbReference type="PANTHER" id="PTHR43306:SF1">
    <property type="entry name" value="7,8-DIHYDRO-6-HYDROXYMETHYLPTERIN DIMETHYLTRANSFERASE"/>
    <property type="match status" value="1"/>
</dbReference>
<dbReference type="RefSeq" id="WP_048089673.1">
    <property type="nucleotide sequence ID" value="NZ_JMIY01000002.1"/>
</dbReference>
<comment type="caution">
    <text evidence="6">The sequence shown here is derived from an EMBL/GenBank/DDBJ whole genome shotgun (WGS) entry which is preliminary data.</text>
</comment>
<protein>
    <submittedName>
        <fullName evidence="6">Putative Fe-S oxidoreductase</fullName>
    </submittedName>
</protein>
<dbReference type="SUPFAM" id="SSF102114">
    <property type="entry name" value="Radical SAM enzymes"/>
    <property type="match status" value="1"/>
</dbReference>
<evidence type="ECO:0000313" key="6">
    <source>
        <dbReference type="EMBL" id="KCZ72709.1"/>
    </source>
</evidence>
<keyword evidence="3" id="KW-0408">Iron</keyword>
<organism evidence="6 7">
    <name type="scientific">Candidatus Methanoperedens nitratireducens</name>
    <dbReference type="NCBI Taxonomy" id="1392998"/>
    <lineage>
        <taxon>Archaea</taxon>
        <taxon>Methanobacteriati</taxon>
        <taxon>Methanobacteriota</taxon>
        <taxon>Stenosarchaea group</taxon>
        <taxon>Methanomicrobia</taxon>
        <taxon>Methanosarcinales</taxon>
        <taxon>ANME-2 cluster</taxon>
        <taxon>Candidatus Methanoperedentaceae</taxon>
        <taxon>Candidatus Methanoperedens</taxon>
    </lineage>
</organism>
<dbReference type="SFLD" id="SFLDS00029">
    <property type="entry name" value="Radical_SAM"/>
    <property type="match status" value="1"/>
</dbReference>
<evidence type="ECO:0000256" key="4">
    <source>
        <dbReference type="ARBA" id="ARBA00023014"/>
    </source>
</evidence>
<dbReference type="PROSITE" id="PS51918">
    <property type="entry name" value="RADICAL_SAM"/>
    <property type="match status" value="1"/>
</dbReference>
<keyword evidence="1" id="KW-0949">S-adenosyl-L-methionine</keyword>
<dbReference type="AlphaFoldDB" id="A0A062VAE5"/>
<dbReference type="PATRIC" id="fig|1392998.3.peg.1308"/>
<dbReference type="InterPro" id="IPR013785">
    <property type="entry name" value="Aldolase_TIM"/>
</dbReference>
<dbReference type="SFLD" id="SFLDG01100">
    <property type="entry name" value="methyltransferase_(Class_D)"/>
    <property type="match status" value="1"/>
</dbReference>
<dbReference type="SFLD" id="SFLDG01067">
    <property type="entry name" value="SPASM/twitch_domain_containing"/>
    <property type="match status" value="1"/>
</dbReference>
<evidence type="ECO:0000313" key="7">
    <source>
        <dbReference type="Proteomes" id="UP000027153"/>
    </source>
</evidence>
<dbReference type="GO" id="GO:0046872">
    <property type="term" value="F:metal ion binding"/>
    <property type="evidence" value="ECO:0007669"/>
    <property type="project" value="UniProtKB-KW"/>
</dbReference>
<dbReference type="GO" id="GO:0008168">
    <property type="term" value="F:methyltransferase activity"/>
    <property type="evidence" value="ECO:0007669"/>
    <property type="project" value="InterPro"/>
</dbReference>
<dbReference type="InterPro" id="IPR056488">
    <property type="entry name" value="Zn_ribbon_HMPTM"/>
</dbReference>
<dbReference type="Pfam" id="PF23545">
    <property type="entry name" value="Zn_ribbon_HMPTM"/>
    <property type="match status" value="1"/>
</dbReference>
<evidence type="ECO:0000256" key="2">
    <source>
        <dbReference type="ARBA" id="ARBA00022723"/>
    </source>
</evidence>
<dbReference type="PANTHER" id="PTHR43306">
    <property type="entry name" value="7,8-DIHYDRO-6-HYDROXYMETHYLPTERIN DIMETHYLTRANSFERASE"/>
    <property type="match status" value="1"/>
</dbReference>
<dbReference type="NCBIfam" id="NF045702">
    <property type="entry name" value="rSAM_GDGT_ether"/>
    <property type="match status" value="1"/>
</dbReference>
<proteinExistence type="predicted"/>
<accession>A0A062VAE5</accession>
<name>A0A062VAE5_9EURY</name>
<keyword evidence="2" id="KW-0479">Metal-binding</keyword>
<evidence type="ECO:0000259" key="5">
    <source>
        <dbReference type="PROSITE" id="PS51918"/>
    </source>
</evidence>
<dbReference type="InterPro" id="IPR007197">
    <property type="entry name" value="rSAM"/>
</dbReference>
<dbReference type="Pfam" id="PF04055">
    <property type="entry name" value="Radical_SAM"/>
    <property type="match status" value="1"/>
</dbReference>
<sequence>MRATKSLCPECLTVIDASIIEENGEIMIEKTCSKHGYFRDIYWSSAEQFKRFDHYWHDGTGVTNPNISTNGDCPESCGLCSAHRTTTILGNIDVTNRCNQACPVCFSNASSSSYLYEPSIDQIRVMMQMLRNEKPVPCPAVQFTGGEPTMHRDIIQIVKMAHGFKFGQIQMATNGIRFAQSQKFCEDLATAGLTTIYLQFDGVTEEPYRITRGYNALPLKLKAIENCRAAGLRSVFLVPTLAKGVNDGQVGDIIRFAVNNRDTVEGVNFQPISFTGRVHSEDRMKRRITIPDLLDLIEEQTGGAITSEDFYPVPFIVPVSRFASTHQGVPNFEFTVHPHCGSGIYVCIEDGKMIPLTRFVDVEGIIEYINELAQEKYKWIGRSLAKIKRMGRLISALPKYIDMRKAPKSIDIKKLILNILTKGTREAVREFNQNTLFVGAMHFMDLYNIDLERIKRCAVHYATPDGRIIPFCTYNTIYRTEVEMKFATPVKREVFKI</sequence>
<reference evidence="6 7" key="1">
    <citation type="journal article" date="2013" name="Nature">
        <title>Anaerobic oxidation of methane coupled to nitrate reduction in a novel archaeal lineage.</title>
        <authorList>
            <person name="Haroon M.F."/>
            <person name="Hu S."/>
            <person name="Shi Y."/>
            <person name="Imelfort M."/>
            <person name="Keller J."/>
            <person name="Hugenholtz P."/>
            <person name="Yuan Z."/>
            <person name="Tyson G.W."/>
        </authorList>
    </citation>
    <scope>NUCLEOTIDE SEQUENCE [LARGE SCALE GENOMIC DNA]</scope>
    <source>
        <strain evidence="6 7">ANME-2d</strain>
    </source>
</reference>
<dbReference type="OrthoDB" id="49555at2157"/>
<dbReference type="InterPro" id="IPR034474">
    <property type="entry name" value="Methyltransferase_Class_D"/>
</dbReference>
<evidence type="ECO:0000256" key="1">
    <source>
        <dbReference type="ARBA" id="ARBA00022691"/>
    </source>
</evidence>
<dbReference type="GO" id="GO:0051539">
    <property type="term" value="F:4 iron, 4 sulfur cluster binding"/>
    <property type="evidence" value="ECO:0007669"/>
    <property type="project" value="InterPro"/>
</dbReference>